<sequence length="118" mass="13369">MVDKLRYILHHFNWRRLGVVSLADTLGENCQSAVIDTAKRIPDFEQLDAVLVSSSILSRDTAKRDEHIENLKKGLQELKAKNQRIICFCGSTGDFQVVYNTARALDMVNEEYVIGGEQ</sequence>
<keyword evidence="4" id="KW-0472">Membrane</keyword>
<proteinExistence type="predicted"/>
<dbReference type="Gene3D" id="3.40.50.2300">
    <property type="match status" value="1"/>
</dbReference>
<dbReference type="InterPro" id="IPR028082">
    <property type="entry name" value="Peripla_BP_I"/>
</dbReference>
<dbReference type="GO" id="GO:0016020">
    <property type="term" value="C:membrane"/>
    <property type="evidence" value="ECO:0007669"/>
    <property type="project" value="UniProtKB-SubCell"/>
</dbReference>
<evidence type="ECO:0000313" key="6">
    <source>
        <dbReference type="EMBL" id="KNC73633.1"/>
    </source>
</evidence>
<evidence type="ECO:0000259" key="5">
    <source>
        <dbReference type="Pfam" id="PF01094"/>
    </source>
</evidence>
<reference evidence="6 7" key="1">
    <citation type="submission" date="2011-02" db="EMBL/GenBank/DDBJ databases">
        <title>The Genome Sequence of Sphaeroforma arctica JP610.</title>
        <authorList>
            <consortium name="The Broad Institute Genome Sequencing Platform"/>
            <person name="Russ C."/>
            <person name="Cuomo C."/>
            <person name="Young S.K."/>
            <person name="Zeng Q."/>
            <person name="Gargeya S."/>
            <person name="Alvarado L."/>
            <person name="Berlin A."/>
            <person name="Chapman S.B."/>
            <person name="Chen Z."/>
            <person name="Freedman E."/>
            <person name="Gellesch M."/>
            <person name="Goldberg J."/>
            <person name="Griggs A."/>
            <person name="Gujja S."/>
            <person name="Heilman E."/>
            <person name="Heiman D."/>
            <person name="Howarth C."/>
            <person name="Mehta T."/>
            <person name="Neiman D."/>
            <person name="Pearson M."/>
            <person name="Roberts A."/>
            <person name="Saif S."/>
            <person name="Shea T."/>
            <person name="Shenoy N."/>
            <person name="Sisk P."/>
            <person name="Stolte C."/>
            <person name="Sykes S."/>
            <person name="White J."/>
            <person name="Yandava C."/>
            <person name="Burger G."/>
            <person name="Gray M.W."/>
            <person name="Holland P.W.H."/>
            <person name="King N."/>
            <person name="Lang F.B.F."/>
            <person name="Roger A.J."/>
            <person name="Ruiz-Trillo I."/>
            <person name="Haas B."/>
            <person name="Nusbaum C."/>
            <person name="Birren B."/>
        </authorList>
    </citation>
    <scope>NUCLEOTIDE SEQUENCE [LARGE SCALE GENOMIC DNA]</scope>
    <source>
        <strain evidence="6 7">JP610</strain>
    </source>
</reference>
<dbReference type="EMBL" id="KQ245363">
    <property type="protein sequence ID" value="KNC73633.1"/>
    <property type="molecule type" value="Genomic_DNA"/>
</dbReference>
<keyword evidence="3" id="KW-1133">Transmembrane helix</keyword>
<organism evidence="6 7">
    <name type="scientific">Sphaeroforma arctica JP610</name>
    <dbReference type="NCBI Taxonomy" id="667725"/>
    <lineage>
        <taxon>Eukaryota</taxon>
        <taxon>Ichthyosporea</taxon>
        <taxon>Ichthyophonida</taxon>
        <taxon>Sphaeroforma</taxon>
    </lineage>
</organism>
<evidence type="ECO:0000256" key="1">
    <source>
        <dbReference type="ARBA" id="ARBA00004370"/>
    </source>
</evidence>
<keyword evidence="2" id="KW-0812">Transmembrane</keyword>
<dbReference type="InterPro" id="IPR001828">
    <property type="entry name" value="ANF_lig-bd_rcpt"/>
</dbReference>
<protein>
    <recommendedName>
        <fullName evidence="5">Receptor ligand binding region domain-containing protein</fullName>
    </recommendedName>
</protein>
<dbReference type="Pfam" id="PF01094">
    <property type="entry name" value="ANF_receptor"/>
    <property type="match status" value="1"/>
</dbReference>
<dbReference type="RefSeq" id="XP_014147535.1">
    <property type="nucleotide sequence ID" value="XM_014292060.1"/>
</dbReference>
<evidence type="ECO:0000256" key="2">
    <source>
        <dbReference type="ARBA" id="ARBA00022692"/>
    </source>
</evidence>
<evidence type="ECO:0000313" key="7">
    <source>
        <dbReference type="Proteomes" id="UP000054560"/>
    </source>
</evidence>
<feature type="domain" description="Receptor ligand binding region" evidence="5">
    <location>
        <begin position="8"/>
        <end position="113"/>
    </location>
</feature>
<evidence type="ECO:0000256" key="3">
    <source>
        <dbReference type="ARBA" id="ARBA00022989"/>
    </source>
</evidence>
<dbReference type="AlphaFoldDB" id="A0A0L0FC33"/>
<gene>
    <name evidence="6" type="ORF">SARC_13808</name>
</gene>
<dbReference type="GeneID" id="25914312"/>
<name>A0A0L0FC33_9EUKA</name>
<dbReference type="SUPFAM" id="SSF53822">
    <property type="entry name" value="Periplasmic binding protein-like I"/>
    <property type="match status" value="1"/>
</dbReference>
<comment type="subcellular location">
    <subcellularLocation>
        <location evidence="1">Membrane</location>
    </subcellularLocation>
</comment>
<accession>A0A0L0FC33</accession>
<evidence type="ECO:0000256" key="4">
    <source>
        <dbReference type="ARBA" id="ARBA00023136"/>
    </source>
</evidence>
<dbReference type="Proteomes" id="UP000054560">
    <property type="component" value="Unassembled WGS sequence"/>
</dbReference>
<keyword evidence="7" id="KW-1185">Reference proteome</keyword>